<protein>
    <recommendedName>
        <fullName evidence="1">DUF7587 domain-containing protein</fullName>
    </recommendedName>
</protein>
<accession>A0A9W9N523</accession>
<proteinExistence type="predicted"/>
<reference evidence="2" key="2">
    <citation type="journal article" date="2023" name="IMA Fungus">
        <title>Comparative genomic study of the Penicillium genus elucidates a diverse pangenome and 15 lateral gene transfer events.</title>
        <authorList>
            <person name="Petersen C."/>
            <person name="Sorensen T."/>
            <person name="Nielsen M.R."/>
            <person name="Sondergaard T.E."/>
            <person name="Sorensen J.L."/>
            <person name="Fitzpatrick D.A."/>
            <person name="Frisvad J.C."/>
            <person name="Nielsen K.L."/>
        </authorList>
    </citation>
    <scope>NUCLEOTIDE SEQUENCE</scope>
    <source>
        <strain evidence="2">IBT 20477</strain>
    </source>
</reference>
<evidence type="ECO:0000259" key="1">
    <source>
        <dbReference type="Pfam" id="PF24494"/>
    </source>
</evidence>
<dbReference type="AlphaFoldDB" id="A0A9W9N523"/>
<dbReference type="OrthoDB" id="3783227at2759"/>
<sequence length="231" mass="26665">MLSQRELLHEFSNHMIRRQRVPTALISVTVRPVEALYRALEKCYASQEDPEEIWIAIIFVPDDANTKPHHARELAQQLMDNKDANAFRYEYLFEREIPRSYLEHNVSLKELIKRGLSDGMFLDAERSFPGTLEEFRRVIMSAILLDAYDAGRWLGGISRAFGAGAPVYEIANKIFSDSLGNFRHIDQNHQYVNVYWANDQGDLEFHGGIEFGSICDIENGIRDKLDSWLDI</sequence>
<dbReference type="EMBL" id="JAPQKQ010000001">
    <property type="protein sequence ID" value="KAJ5213372.1"/>
    <property type="molecule type" value="Genomic_DNA"/>
</dbReference>
<reference evidence="2" key="1">
    <citation type="submission" date="2022-11" db="EMBL/GenBank/DDBJ databases">
        <authorList>
            <person name="Petersen C."/>
        </authorList>
    </citation>
    <scope>NUCLEOTIDE SEQUENCE</scope>
    <source>
        <strain evidence="2">IBT 20477</strain>
    </source>
</reference>
<comment type="caution">
    <text evidence="2">The sequence shown here is derived from an EMBL/GenBank/DDBJ whole genome shotgun (WGS) entry which is preliminary data.</text>
</comment>
<dbReference type="Proteomes" id="UP001150942">
    <property type="component" value="Unassembled WGS sequence"/>
</dbReference>
<dbReference type="Pfam" id="PF24494">
    <property type="entry name" value="DUF7587"/>
    <property type="match status" value="1"/>
</dbReference>
<evidence type="ECO:0000313" key="3">
    <source>
        <dbReference type="Proteomes" id="UP001150942"/>
    </source>
</evidence>
<dbReference type="InterPro" id="IPR056009">
    <property type="entry name" value="DUF7587"/>
</dbReference>
<feature type="domain" description="DUF7587" evidence="1">
    <location>
        <begin position="3"/>
        <end position="110"/>
    </location>
</feature>
<keyword evidence="3" id="KW-1185">Reference proteome</keyword>
<gene>
    <name evidence="2" type="ORF">N7449_000541</name>
</gene>
<organism evidence="2 3">
    <name type="scientific">Penicillium cf. viridicatum</name>
    <dbReference type="NCBI Taxonomy" id="2972119"/>
    <lineage>
        <taxon>Eukaryota</taxon>
        <taxon>Fungi</taxon>
        <taxon>Dikarya</taxon>
        <taxon>Ascomycota</taxon>
        <taxon>Pezizomycotina</taxon>
        <taxon>Eurotiomycetes</taxon>
        <taxon>Eurotiomycetidae</taxon>
        <taxon>Eurotiales</taxon>
        <taxon>Aspergillaceae</taxon>
        <taxon>Penicillium</taxon>
    </lineage>
</organism>
<evidence type="ECO:0000313" key="2">
    <source>
        <dbReference type="EMBL" id="KAJ5213372.1"/>
    </source>
</evidence>
<name>A0A9W9N523_9EURO</name>